<dbReference type="EMBL" id="JBBPBN010000013">
    <property type="protein sequence ID" value="KAK9025531.1"/>
    <property type="molecule type" value="Genomic_DNA"/>
</dbReference>
<dbReference type="Gene3D" id="1.10.8.430">
    <property type="entry name" value="Helical domain of apoptotic protease-activating factors"/>
    <property type="match status" value="1"/>
</dbReference>
<protein>
    <recommendedName>
        <fullName evidence="11">NB-ARC domain-containing protein</fullName>
    </recommendedName>
</protein>
<evidence type="ECO:0000256" key="5">
    <source>
        <dbReference type="ARBA" id="ARBA00022821"/>
    </source>
</evidence>
<comment type="similarity">
    <text evidence="1">Belongs to the disease resistance NB-LRR family.</text>
</comment>
<dbReference type="InterPro" id="IPR032675">
    <property type="entry name" value="LRR_dom_sf"/>
</dbReference>
<organism evidence="9 10">
    <name type="scientific">Hibiscus sabdariffa</name>
    <name type="common">roselle</name>
    <dbReference type="NCBI Taxonomy" id="183260"/>
    <lineage>
        <taxon>Eukaryota</taxon>
        <taxon>Viridiplantae</taxon>
        <taxon>Streptophyta</taxon>
        <taxon>Embryophyta</taxon>
        <taxon>Tracheophyta</taxon>
        <taxon>Spermatophyta</taxon>
        <taxon>Magnoliopsida</taxon>
        <taxon>eudicotyledons</taxon>
        <taxon>Gunneridae</taxon>
        <taxon>Pentapetalae</taxon>
        <taxon>rosids</taxon>
        <taxon>malvids</taxon>
        <taxon>Malvales</taxon>
        <taxon>Malvaceae</taxon>
        <taxon>Malvoideae</taxon>
        <taxon>Hibiscus</taxon>
    </lineage>
</organism>
<keyword evidence="3" id="KW-0677">Repeat</keyword>
<accession>A0ABR2SJU1</accession>
<feature type="domain" description="Disease resistance protein At4g27190-like leucine-rich repeats" evidence="8">
    <location>
        <begin position="1283"/>
        <end position="1417"/>
    </location>
</feature>
<dbReference type="SUPFAM" id="SSF52058">
    <property type="entry name" value="L domain-like"/>
    <property type="match status" value="3"/>
</dbReference>
<dbReference type="PANTHER" id="PTHR33463">
    <property type="entry name" value="NB-ARC DOMAIN-CONTAINING PROTEIN-RELATED"/>
    <property type="match status" value="1"/>
</dbReference>
<evidence type="ECO:0000256" key="2">
    <source>
        <dbReference type="ARBA" id="ARBA00022614"/>
    </source>
</evidence>
<keyword evidence="10" id="KW-1185">Reference proteome</keyword>
<evidence type="ECO:0000256" key="4">
    <source>
        <dbReference type="ARBA" id="ARBA00022741"/>
    </source>
</evidence>
<dbReference type="InterPro" id="IPR057135">
    <property type="entry name" value="At4g27190-like_LRR"/>
</dbReference>
<evidence type="ECO:0000256" key="6">
    <source>
        <dbReference type="ARBA" id="ARBA00022840"/>
    </source>
</evidence>
<dbReference type="Gene3D" id="3.40.50.300">
    <property type="entry name" value="P-loop containing nucleotide triphosphate hydrolases"/>
    <property type="match status" value="1"/>
</dbReference>
<evidence type="ECO:0000256" key="1">
    <source>
        <dbReference type="ARBA" id="ARBA00008894"/>
    </source>
</evidence>
<dbReference type="InterPro" id="IPR042197">
    <property type="entry name" value="Apaf_helical"/>
</dbReference>
<dbReference type="SUPFAM" id="SSF52047">
    <property type="entry name" value="RNI-like"/>
    <property type="match status" value="2"/>
</dbReference>
<evidence type="ECO:0000256" key="3">
    <source>
        <dbReference type="ARBA" id="ARBA00022737"/>
    </source>
</evidence>
<dbReference type="InterPro" id="IPR036388">
    <property type="entry name" value="WH-like_DNA-bd_sf"/>
</dbReference>
<keyword evidence="5" id="KW-0611">Plant defense</keyword>
<dbReference type="Pfam" id="PF23247">
    <property type="entry name" value="LRR_RPS2"/>
    <property type="match status" value="8"/>
</dbReference>
<dbReference type="Proteomes" id="UP001396334">
    <property type="component" value="Unassembled WGS sequence"/>
</dbReference>
<proteinExistence type="inferred from homology"/>
<dbReference type="PANTHER" id="PTHR33463:SF203">
    <property type="entry name" value="AAA+ ATPASE DOMAIN-CONTAINING PROTEIN"/>
    <property type="match status" value="1"/>
</dbReference>
<dbReference type="InterPro" id="IPR002182">
    <property type="entry name" value="NB-ARC"/>
</dbReference>
<evidence type="ECO:0000259" key="7">
    <source>
        <dbReference type="Pfam" id="PF00931"/>
    </source>
</evidence>
<feature type="domain" description="Disease resistance protein At4g27190-like leucine-rich repeats" evidence="8">
    <location>
        <begin position="1145"/>
        <end position="1271"/>
    </location>
</feature>
<keyword evidence="4" id="KW-0547">Nucleotide-binding</keyword>
<feature type="domain" description="NB-ARC" evidence="7">
    <location>
        <begin position="150"/>
        <end position="309"/>
    </location>
</feature>
<feature type="domain" description="Disease resistance protein At4g27190-like leucine-rich repeats" evidence="8">
    <location>
        <begin position="759"/>
        <end position="802"/>
    </location>
</feature>
<dbReference type="PRINTS" id="PR00364">
    <property type="entry name" value="DISEASERSIST"/>
</dbReference>
<keyword evidence="6" id="KW-0067">ATP-binding</keyword>
<dbReference type="SUPFAM" id="SSF52540">
    <property type="entry name" value="P-loop containing nucleoside triphosphate hydrolases"/>
    <property type="match status" value="1"/>
</dbReference>
<comment type="caution">
    <text evidence="9">The sequence shown here is derived from an EMBL/GenBank/DDBJ whole genome shotgun (WGS) entry which is preliminary data.</text>
</comment>
<evidence type="ECO:0000313" key="10">
    <source>
        <dbReference type="Proteomes" id="UP001396334"/>
    </source>
</evidence>
<dbReference type="Gene3D" id="3.80.10.10">
    <property type="entry name" value="Ribonuclease Inhibitor"/>
    <property type="match status" value="6"/>
</dbReference>
<feature type="domain" description="Disease resistance protein At4g27190-like leucine-rich repeats" evidence="8">
    <location>
        <begin position="977"/>
        <end position="1089"/>
    </location>
</feature>
<dbReference type="Pfam" id="PF00931">
    <property type="entry name" value="NB-ARC"/>
    <property type="match status" value="1"/>
</dbReference>
<keyword evidence="2" id="KW-0433">Leucine-rich repeat</keyword>
<evidence type="ECO:0000259" key="8">
    <source>
        <dbReference type="Pfam" id="PF23247"/>
    </source>
</evidence>
<reference evidence="9 10" key="1">
    <citation type="journal article" date="2024" name="G3 (Bethesda)">
        <title>Genome assembly of Hibiscus sabdariffa L. provides insights into metabolisms of medicinal natural products.</title>
        <authorList>
            <person name="Kim T."/>
        </authorList>
    </citation>
    <scope>NUCLEOTIDE SEQUENCE [LARGE SCALE GENOMIC DNA]</scope>
    <source>
        <strain evidence="9">TK-2024</strain>
        <tissue evidence="9">Old leaves</tissue>
    </source>
</reference>
<dbReference type="InterPro" id="IPR050905">
    <property type="entry name" value="Plant_NBS-LRR"/>
</dbReference>
<feature type="domain" description="Disease resistance protein At4g27190-like leucine-rich repeats" evidence="8">
    <location>
        <begin position="1757"/>
        <end position="1799"/>
    </location>
</feature>
<feature type="domain" description="Disease resistance protein At4g27190-like leucine-rich repeats" evidence="8">
    <location>
        <begin position="1875"/>
        <end position="1989"/>
    </location>
</feature>
<name>A0ABR2SJU1_9ROSI</name>
<sequence length="2047" mass="230589">MDNYVVKPIERRIRYLFRFPKIVQGLHEQKKNLIREQTRVNEDVKEAKLQIQTQVIEDYVTEWLSDAENALKDAQSLDNRIDENKRCLHWCPNWSWRYRLSKEIEEKTVDICKLVEGSHFERIGHGAVVPDLELLPPEGIVTSKSSTVAFNKIMEALEDDEIKMIGVWGMGGVGKTTLVKRVSREIKGFDRVIFVTVSATPDNGKIQDKIADVINLKLEKKTEEVKAAELWSRLKDGKFLVILDDLWNEWNDDADLKKIGIPLVENGKGCTVILTTRRRTVCESIKCQVTIPIDVLNDDEAWALFKMKAELDERLLSRDIVEEAKKVAQECKGLPVAIVTVASALKDTRSRKGWELARKKLESSRLPEIGNIEEREVENAYRCIKMSFDYLKKATTKRCFLFCALYPEDHSIPVEDLVRYAWGLELYGLADSVEDVRIQVLEAIKFLKESCLLLEDEDVGRYVKLHDIVRDVALWITSKPESGFTIKTRLDGSFEPCKAISLLNNEEKNLPEKLAHSDLQMLLLNNCDVQITCFQGMRELKVLSLTLARASPKIISLYALRFLEKLRTLHLKNFEDLSFLGNLGALEILTLRESSLEGFAKELERLENLKILDITRCTLSSRFPTNVIGRMFKLEELYLQGNSEGVFDDTIPDINSLSSLTALSLQVSSFQLLEGFEFSKLERYNISIGKSDNVLTEKSWEIYEEVPLNVVSLLPESLESLKVSASTDEFMECLIAQGSMLSNLKVLLVGNWSGITELPAQHVRVEGLVDLRIKYCSSLELLFPLSLVQSLVSLESLEISDCHGLKQLVTESEGDEVEEEINSHHSHFVCFPNLRKVDIKECDSLEYIFPALMGKQGHQGLSLSISYCSQLKQVIKVENDVMLQQLQFLETLSSFYVRECPLLIARLQATRAALQNVCLSSFKGSFNRSKHLQLRETIEDHNMVPDANGDGLNGLTSLVVEKCNDFECLVDTTKGNGPTSVFTHLETLKINKSNGLETLCKGQPPHGFLKNLKELFVRKCSKLQVVFQMGDLPYNQEQIQGIFKGPAHSFSLQSLEIVEIEKCSKLESLFSPSLPLCLPKLKTLHISYCSKLECVVPITLAQEGLPALESLQVLYCDELKQVFGMGNGQDGVEHHHHGEIESNTSPLPLPLCLPKLKTLYISRCSKLECVVPITLAQEGLPALESIEVLNCEELKQVFGMGNGQDGVEHHHHGEIESNTSPLPLCLPKLKTLYISWCSKLECIVPITLAQEGLPALESIEVWKCKELKQVFGMGNGQDGVEHHHHGEIESNTSPLPLCLSKLKTLRIYGCSKLKYVVPITLAQEGLPALESLKVFDCEELKQVFGMGNGQDGVEHHHHGEIESNTSPLPLCLPKLKTLYISWCSKLECIVPITLAQEGLPALESLGVWECEELKQVFGMGNGQDGVEHHHHGEIESNTSPLPLPLCLPKLKTLDISYCSKLECVVPITLAQEGLPALESLQVSYCDELKQVFGMGNGQDGVEHHHHGEIESNTSPLPLPLCLPKLKTLDISYCSKLECVVPENYIVKAPVLKSIRAYWCPQVTNIPIQQASKQLSLETNELSLFKKLSYNTDQLYLKFVSDHKILVPGADLGHLDRLTSLDIVKCNGCECLVDTSEAMKGQPFLQSLKTLTIDSCDDMLEVIRMDEGLYNRWENQPPLLSNLEHLKLWMLDKLREIVKGPTHCVNLQCLKVIYITGCWELRWLFSVSVVQTLVSLEQLKITKCFELKSVFTELDGTEPDTLCLPNLKTMEIEDCESLEYVFPLALAASFPRLQEIKLDNLESLGSIVEGNICLEAPALQIFDVRECSAFADINLLKQVNNSVPLKELTYSSGGGGVESKNMENSHLCRISSNLIGLRDIWKGPINVATNLKEVVISKCNSLTYIFPVMLVPHLPQLSSLKIKSCEKLKQIIVNDDILASSSSSQGTRLEKKMEFPQLKEIILEDLPRLESFIPEGYHLELPCLEELELVQYYKMITSFTVDYLTLTVHAKTNRASQADAQQDIHWERRRFSSLPQYVEEAEEISPLK</sequence>
<gene>
    <name evidence="9" type="ORF">V6N11_038395</name>
</gene>
<dbReference type="InterPro" id="IPR027417">
    <property type="entry name" value="P-loop_NTPase"/>
</dbReference>
<feature type="domain" description="Disease resistance protein At4g27190-like leucine-rich repeats" evidence="8">
    <location>
        <begin position="1439"/>
        <end position="1565"/>
    </location>
</feature>
<evidence type="ECO:0008006" key="11">
    <source>
        <dbReference type="Google" id="ProtNLM"/>
    </source>
</evidence>
<feature type="domain" description="Disease resistance protein At4g27190-like leucine-rich repeats" evidence="8">
    <location>
        <begin position="1617"/>
        <end position="1743"/>
    </location>
</feature>
<evidence type="ECO:0000313" key="9">
    <source>
        <dbReference type="EMBL" id="KAK9025531.1"/>
    </source>
</evidence>
<dbReference type="Gene3D" id="1.10.10.10">
    <property type="entry name" value="Winged helix-like DNA-binding domain superfamily/Winged helix DNA-binding domain"/>
    <property type="match status" value="1"/>
</dbReference>